<evidence type="ECO:0000313" key="1">
    <source>
        <dbReference type="EMBL" id="ACL45331.1"/>
    </source>
</evidence>
<dbReference type="EMBL" id="CP001344">
    <property type="protein sequence ID" value="ACL45331.1"/>
    <property type="molecule type" value="Genomic_DNA"/>
</dbReference>
<reference evidence="1" key="1">
    <citation type="submission" date="2009-01" db="EMBL/GenBank/DDBJ databases">
        <title>Complete sequence of chromosome Cyanothece sp. PCC 7425.</title>
        <authorList>
            <consortium name="US DOE Joint Genome Institute"/>
            <person name="Lucas S."/>
            <person name="Copeland A."/>
            <person name="Lapidus A."/>
            <person name="Glavina del Rio T."/>
            <person name="Dalin E."/>
            <person name="Tice H."/>
            <person name="Bruce D."/>
            <person name="Goodwin L."/>
            <person name="Pitluck S."/>
            <person name="Sims D."/>
            <person name="Meineke L."/>
            <person name="Brettin T."/>
            <person name="Detter J.C."/>
            <person name="Han C."/>
            <person name="Larimer F."/>
            <person name="Land M."/>
            <person name="Hauser L."/>
            <person name="Kyrpides N."/>
            <person name="Ovchinnikova G."/>
            <person name="Liberton M."/>
            <person name="Stoeckel J."/>
            <person name="Banerjee A."/>
            <person name="Singh A."/>
            <person name="Page L."/>
            <person name="Sato H."/>
            <person name="Zhao L."/>
            <person name="Sherman L."/>
            <person name="Pakrasi H."/>
            <person name="Richardson P."/>
        </authorList>
    </citation>
    <scope>NUCLEOTIDE SEQUENCE</scope>
    <source>
        <strain evidence="1">PCC 7425</strain>
    </source>
</reference>
<gene>
    <name evidence="1" type="ordered locus">Cyan7425_2996</name>
</gene>
<name>B8HLX1_CYAP4</name>
<sequence length="52" mass="5843">MIVFVIIEGGFDGIESHYFRVYLIIKSQSSTSLIFGGRTEGLGLILNIYYPN</sequence>
<organism evidence="1">
    <name type="scientific">Cyanothece sp. (strain PCC 7425 / ATCC 29141)</name>
    <dbReference type="NCBI Taxonomy" id="395961"/>
    <lineage>
        <taxon>Bacteria</taxon>
        <taxon>Bacillati</taxon>
        <taxon>Cyanobacteriota</taxon>
        <taxon>Cyanophyceae</taxon>
        <taxon>Gomontiellales</taxon>
        <taxon>Cyanothecaceae</taxon>
        <taxon>Cyanothece</taxon>
    </lineage>
</organism>
<proteinExistence type="predicted"/>
<accession>B8HLX1</accession>
<dbReference type="KEGG" id="cyn:Cyan7425_2996"/>
<dbReference type="HOGENOM" id="CLU_3078997_0_0_3"/>
<dbReference type="AlphaFoldDB" id="B8HLX1"/>
<protein>
    <submittedName>
        <fullName evidence="1">Uncharacterized protein</fullName>
    </submittedName>
</protein>